<comment type="caution">
    <text evidence="4">The sequence shown here is derived from an EMBL/GenBank/DDBJ whole genome shotgun (WGS) entry which is preliminary data.</text>
</comment>
<sequence length="106" mass="11073">MASKASTTTVFLFYLNILFFSSQALTSVPAPLPSLCPGLEVCFAVLPKVSSRCCAFIAGSSLFDLDAAVCICSTALKIRSIGSPTCMVGLILNGCGRKVPRGFACQ</sequence>
<dbReference type="InterPro" id="IPR036312">
    <property type="entry name" value="Bifun_inhib/LTP/seed_sf"/>
</dbReference>
<reference evidence="4" key="1">
    <citation type="submission" date="2019-09" db="EMBL/GenBank/DDBJ databases">
        <title>Draft genome information of white flower Hibiscus syriacus.</title>
        <authorList>
            <person name="Kim Y.-M."/>
        </authorList>
    </citation>
    <scope>NUCLEOTIDE SEQUENCE [LARGE SCALE GENOMIC DNA]</scope>
    <source>
        <strain evidence="4">YM2019G1</strain>
    </source>
</reference>
<name>A0A6A3BZH6_HIBSY</name>
<protein>
    <recommendedName>
        <fullName evidence="3">Hydrophobic seed protein domain-containing protein</fullName>
    </recommendedName>
</protein>
<keyword evidence="5" id="KW-1185">Reference proteome</keyword>
<evidence type="ECO:0000313" key="4">
    <source>
        <dbReference type="EMBL" id="KAE8722123.1"/>
    </source>
</evidence>
<evidence type="ECO:0000256" key="2">
    <source>
        <dbReference type="SAM" id="SignalP"/>
    </source>
</evidence>
<dbReference type="Proteomes" id="UP000436088">
    <property type="component" value="Unassembled WGS sequence"/>
</dbReference>
<feature type="domain" description="Hydrophobic seed protein" evidence="3">
    <location>
        <begin position="49"/>
        <end position="105"/>
    </location>
</feature>
<accession>A0A6A3BZH6</accession>
<keyword evidence="2" id="KW-0732">Signal</keyword>
<dbReference type="SUPFAM" id="SSF47699">
    <property type="entry name" value="Bifunctional inhibitor/lipid-transfer protein/seed storage 2S albumin"/>
    <property type="match status" value="1"/>
</dbReference>
<feature type="chain" id="PRO_5025572762" description="Hydrophobic seed protein domain-containing protein" evidence="2">
    <location>
        <begin position="25"/>
        <end position="106"/>
    </location>
</feature>
<gene>
    <name evidence="4" type="ORF">F3Y22_tig00014370pilonHSYRG00071</name>
</gene>
<organism evidence="4 5">
    <name type="scientific">Hibiscus syriacus</name>
    <name type="common">Rose of Sharon</name>
    <dbReference type="NCBI Taxonomy" id="106335"/>
    <lineage>
        <taxon>Eukaryota</taxon>
        <taxon>Viridiplantae</taxon>
        <taxon>Streptophyta</taxon>
        <taxon>Embryophyta</taxon>
        <taxon>Tracheophyta</taxon>
        <taxon>Spermatophyta</taxon>
        <taxon>Magnoliopsida</taxon>
        <taxon>eudicotyledons</taxon>
        <taxon>Gunneridae</taxon>
        <taxon>Pentapetalae</taxon>
        <taxon>rosids</taxon>
        <taxon>malvids</taxon>
        <taxon>Malvales</taxon>
        <taxon>Malvaceae</taxon>
        <taxon>Malvoideae</taxon>
        <taxon>Hibiscus</taxon>
    </lineage>
</organism>
<dbReference type="AlphaFoldDB" id="A0A6A3BZH6"/>
<proteinExistence type="inferred from homology"/>
<dbReference type="Gene3D" id="1.10.110.10">
    <property type="entry name" value="Plant lipid-transfer and hydrophobic proteins"/>
    <property type="match status" value="1"/>
</dbReference>
<comment type="similarity">
    <text evidence="1">Belongs to the plant LTP family. PEARLI1 subfamily.</text>
</comment>
<dbReference type="InterPro" id="IPR027923">
    <property type="entry name" value="Hydrophob_seed_dom"/>
</dbReference>
<evidence type="ECO:0000259" key="3">
    <source>
        <dbReference type="Pfam" id="PF14547"/>
    </source>
</evidence>
<dbReference type="Pfam" id="PF14547">
    <property type="entry name" value="Hydrophob_seed"/>
    <property type="match status" value="1"/>
</dbReference>
<evidence type="ECO:0000313" key="5">
    <source>
        <dbReference type="Proteomes" id="UP000436088"/>
    </source>
</evidence>
<feature type="signal peptide" evidence="2">
    <location>
        <begin position="1"/>
        <end position="24"/>
    </location>
</feature>
<evidence type="ECO:0000256" key="1">
    <source>
        <dbReference type="ARBA" id="ARBA00008965"/>
    </source>
</evidence>
<dbReference type="EMBL" id="VEPZ02000572">
    <property type="protein sequence ID" value="KAE8722123.1"/>
    <property type="molecule type" value="Genomic_DNA"/>
</dbReference>